<keyword evidence="3" id="KW-1185">Reference proteome</keyword>
<protein>
    <submittedName>
        <fullName evidence="2">Condensation domain-containing protein</fullName>
    </submittedName>
</protein>
<reference evidence="2" key="1">
    <citation type="submission" date="2021-10" db="EMBL/GenBank/DDBJ databases">
        <title>Streptomyces nigrumlapis sp.nov.,an antimicrobial producing actinobacterium isolated from Black Gobi rocks.</title>
        <authorList>
            <person name="Wen Y."/>
            <person name="Zhang W."/>
            <person name="Liu X.G."/>
        </authorList>
    </citation>
    <scope>NUCLEOTIDE SEQUENCE</scope>
    <source>
        <strain evidence="2">ST13-2-2</strain>
    </source>
</reference>
<proteinExistence type="predicted"/>
<dbReference type="Gene3D" id="3.30.559.30">
    <property type="entry name" value="Nonribosomal peptide synthetase, condensation domain"/>
    <property type="match status" value="1"/>
</dbReference>
<name>A0ABY4M8S6_9ACTN</name>
<feature type="domain" description="Condensation" evidence="1">
    <location>
        <begin position="59"/>
        <end position="374"/>
    </location>
</feature>
<dbReference type="RefSeq" id="WP_248865067.1">
    <property type="nucleotide sequence ID" value="NZ_CP086322.1"/>
</dbReference>
<dbReference type="Gene3D" id="3.30.559.10">
    <property type="entry name" value="Chloramphenicol acetyltransferase-like domain"/>
    <property type="match status" value="1"/>
</dbReference>
<organism evidence="2 3">
    <name type="scientific">Streptomyces halobius</name>
    <dbReference type="NCBI Taxonomy" id="2879846"/>
    <lineage>
        <taxon>Bacteria</taxon>
        <taxon>Bacillati</taxon>
        <taxon>Actinomycetota</taxon>
        <taxon>Actinomycetes</taxon>
        <taxon>Kitasatosporales</taxon>
        <taxon>Streptomycetaceae</taxon>
        <taxon>Streptomyces</taxon>
    </lineage>
</organism>
<accession>A0ABY4M8S6</accession>
<dbReference type="InterPro" id="IPR023213">
    <property type="entry name" value="CAT-like_dom_sf"/>
</dbReference>
<evidence type="ECO:0000259" key="1">
    <source>
        <dbReference type="Pfam" id="PF00668"/>
    </source>
</evidence>
<evidence type="ECO:0000313" key="3">
    <source>
        <dbReference type="Proteomes" id="UP000830115"/>
    </source>
</evidence>
<dbReference type="EMBL" id="CP086322">
    <property type="protein sequence ID" value="UQA94190.1"/>
    <property type="molecule type" value="Genomic_DNA"/>
</dbReference>
<dbReference type="Pfam" id="PF00668">
    <property type="entry name" value="Condensation"/>
    <property type="match status" value="1"/>
</dbReference>
<gene>
    <name evidence="2" type="ORF">K9S39_22055</name>
</gene>
<dbReference type="SUPFAM" id="SSF52777">
    <property type="entry name" value="CoA-dependent acyltransferases"/>
    <property type="match status" value="2"/>
</dbReference>
<dbReference type="Proteomes" id="UP000830115">
    <property type="component" value="Chromosome"/>
</dbReference>
<dbReference type="InterPro" id="IPR001242">
    <property type="entry name" value="Condensation_dom"/>
</dbReference>
<evidence type="ECO:0000313" key="2">
    <source>
        <dbReference type="EMBL" id="UQA94190.1"/>
    </source>
</evidence>
<sequence length="471" mass="50759">MRVTTMDRYLPQPGRVVEFVPSPATLAVADTAVASTIPPSFNQRFHLRTADRAPGSPRHWLACAFDITGGPIDTGALRATFEEWVRRHETLRSGFRAAPEGPPGAERFVLPAEKVELVVGDAEEYVGPKEVRGRLARRLDETCRPLGWPTYFFSAILRPGGATVFCGFDHCNMDGYSLAIAVHEIRESYAVHAAGEIPAPDLLPETGSFVEYCAVEQERAAGPAPDRSDPVIARWGEFFAACGGTTPSFPLDLGVPAGERAPQGTDCRRLLDAEGAAEFERRCRAAGGNVFSGALTAVGLAARRLGGGEVVRLCTPLHTRYEERWENAVGWFTTVAPLTVDIGGAAGVAEGSPRTRAAFREALRLAERPVAQVLTALGGDVRRTRDDVFMVSYIDYRRFPGSESHLACNAHHVSSVTTADDAQFWVSRTHEGVFLRSRHPATPHAEQVVQSFADTMGELLAAGAGGAPVGI</sequence>